<evidence type="ECO:0000259" key="2">
    <source>
        <dbReference type="Pfam" id="PF22693"/>
    </source>
</evidence>
<proteinExistence type="predicted"/>
<evidence type="ECO:0000256" key="1">
    <source>
        <dbReference type="SAM" id="MobiDB-lite"/>
    </source>
</evidence>
<evidence type="ECO:0000313" key="3">
    <source>
        <dbReference type="EMBL" id="KXG51555.1"/>
    </source>
</evidence>
<keyword evidence="4" id="KW-1185">Reference proteome</keyword>
<dbReference type="EMBL" id="LHQR01000029">
    <property type="protein sequence ID" value="KXG51555.1"/>
    <property type="molecule type" value="Genomic_DNA"/>
</dbReference>
<reference evidence="3 4" key="1">
    <citation type="journal article" date="2016" name="BMC Genomics">
        <title>Genome sequencing and secondary metabolism of the postharvest pathogen Penicillium griseofulvum.</title>
        <authorList>
            <person name="Banani H."/>
            <person name="Marcet-Houben M."/>
            <person name="Ballester A.R."/>
            <person name="Abbruscato P."/>
            <person name="Gonzalez-Candelas L."/>
            <person name="Gabaldon T."/>
            <person name="Spadaro D."/>
        </authorList>
    </citation>
    <scope>NUCLEOTIDE SEQUENCE [LARGE SCALE GENOMIC DNA]</scope>
    <source>
        <strain evidence="3 4">PG3</strain>
    </source>
</reference>
<comment type="caution">
    <text evidence="3">The sequence shown here is derived from an EMBL/GenBank/DDBJ whole genome shotgun (WGS) entry which is preliminary data.</text>
</comment>
<accession>A0A135LRG1</accession>
<dbReference type="Proteomes" id="UP000070168">
    <property type="component" value="Unassembled WGS sequence"/>
</dbReference>
<name>A0A135LRG1_PENPA</name>
<dbReference type="Pfam" id="PF22693">
    <property type="entry name" value="MACPF_1"/>
    <property type="match status" value="1"/>
</dbReference>
<gene>
    <name evidence="3" type="ORF">PGRI_089480</name>
</gene>
<dbReference type="GeneID" id="63711961"/>
<evidence type="ECO:0000313" key="4">
    <source>
        <dbReference type="Proteomes" id="UP000070168"/>
    </source>
</evidence>
<dbReference type="STRING" id="5078.A0A135LRG1"/>
<organism evidence="3 4">
    <name type="scientific">Penicillium patulum</name>
    <name type="common">Penicillium griseofulvum</name>
    <dbReference type="NCBI Taxonomy" id="5078"/>
    <lineage>
        <taxon>Eukaryota</taxon>
        <taxon>Fungi</taxon>
        <taxon>Dikarya</taxon>
        <taxon>Ascomycota</taxon>
        <taxon>Pezizomycotina</taxon>
        <taxon>Eurotiomycetes</taxon>
        <taxon>Eurotiomycetidae</taxon>
        <taxon>Eurotiales</taxon>
        <taxon>Aspergillaceae</taxon>
        <taxon>Penicillium</taxon>
    </lineage>
</organism>
<dbReference type="InterPro" id="IPR054586">
    <property type="entry name" value="MACPF_1_fungal"/>
</dbReference>
<sequence>MSGSEDVLFNVWTCDKAGKTNITNRISVKAPVDIDNTATLETIRALLIKDNKLDSKKARLPFCTKDGARIGDDAKWTLYKDLVAEQPKADTEEGAGGNEKSPAQGPTGHDVYFELSEEETKRSKYVDLSDTVKKFLETPLDMNFKKDKVDLLTANIRDFNLGGYDHSEFKSKATADAISAGSLSDEDWDMVCRTTHFLNGQRLVFSKNNHNVTRTFQRMDKAPYSCFSIKPRDLSELGTAGPNIKLPKNAAIHKYPLYIVTDDSYVNVFETANALSTSLASSNFSQTDIEASIGGNLFGISAGAQAGYSENHNDAVASATERKHRTMNITYNFPRVVLHLDNRSLELTPNCKKALAHVEKQKTEESLIEFYQSFGHFFATNVELGGKLFATEQFTSKDTASTSEKANAMKASAALSFSSSWVQGSFSYSKETQHAESSSTQTSNMSKALSWEAVGGDTTLCNNPPAWCSTVKPFRNWRVINQKDVMPIGEFIGTFETYGHIPGLFEQIMNDSNKIVISRFRLRADEGADGKIDGTQYYGLRCNPAYEKNIGLFEALKRRLLNSRETLYNHTAEHIVAEINKAEKKFESAGYTVNWHEYIGIDLENERSKPGGCDFEVRVSTQLHQPAWLQYDRPYPLYNRAFNAYVAADTTTHIAGTDLGLLYFTTMREHIAYFKFLKARDQHATGRIGDGDHVELHLCDKHYRRIGQVKRFSGDWATLAIELYTSIMPDLLVSNNAYMDYYSN</sequence>
<dbReference type="AlphaFoldDB" id="A0A135LRG1"/>
<dbReference type="OrthoDB" id="2562973at2759"/>
<dbReference type="RefSeq" id="XP_040650091.1">
    <property type="nucleotide sequence ID" value="XM_040796661.1"/>
</dbReference>
<protein>
    <recommendedName>
        <fullName evidence="2">MACPF-like domain-containing protein</fullName>
    </recommendedName>
</protein>
<dbReference type="OMA" id="NWRVINQ"/>
<feature type="domain" description="MACPF-like" evidence="2">
    <location>
        <begin position="328"/>
        <end position="491"/>
    </location>
</feature>
<feature type="region of interest" description="Disordered" evidence="1">
    <location>
        <begin position="87"/>
        <end position="109"/>
    </location>
</feature>